<organism evidence="2 3">
    <name type="scientific">Rhizopus delemar (strain RA 99-880 / ATCC MYA-4621 / FGSC 9543 / NRRL 43880)</name>
    <name type="common">Mucormycosis agent</name>
    <name type="synonym">Rhizopus arrhizus var. delemar</name>
    <dbReference type="NCBI Taxonomy" id="246409"/>
    <lineage>
        <taxon>Eukaryota</taxon>
        <taxon>Fungi</taxon>
        <taxon>Fungi incertae sedis</taxon>
        <taxon>Mucoromycota</taxon>
        <taxon>Mucoromycotina</taxon>
        <taxon>Mucoromycetes</taxon>
        <taxon>Mucorales</taxon>
        <taxon>Mucorineae</taxon>
        <taxon>Rhizopodaceae</taxon>
        <taxon>Rhizopus</taxon>
    </lineage>
</organism>
<reference evidence="2 3" key="1">
    <citation type="journal article" date="2009" name="PLoS Genet.">
        <title>Genomic analysis of the basal lineage fungus Rhizopus oryzae reveals a whole-genome duplication.</title>
        <authorList>
            <person name="Ma L.-J."/>
            <person name="Ibrahim A.S."/>
            <person name="Skory C."/>
            <person name="Grabherr M.G."/>
            <person name="Burger G."/>
            <person name="Butler M."/>
            <person name="Elias M."/>
            <person name="Idnurm A."/>
            <person name="Lang B.F."/>
            <person name="Sone T."/>
            <person name="Abe A."/>
            <person name="Calvo S.E."/>
            <person name="Corrochano L.M."/>
            <person name="Engels R."/>
            <person name="Fu J."/>
            <person name="Hansberg W."/>
            <person name="Kim J.-M."/>
            <person name="Kodira C.D."/>
            <person name="Koehrsen M.J."/>
            <person name="Liu B."/>
            <person name="Miranda-Saavedra D."/>
            <person name="O'Leary S."/>
            <person name="Ortiz-Castellanos L."/>
            <person name="Poulter R."/>
            <person name="Rodriguez-Romero J."/>
            <person name="Ruiz-Herrera J."/>
            <person name="Shen Y.-Q."/>
            <person name="Zeng Q."/>
            <person name="Galagan J."/>
            <person name="Birren B.W."/>
            <person name="Cuomo C.A."/>
            <person name="Wickes B.L."/>
        </authorList>
    </citation>
    <scope>NUCLEOTIDE SEQUENCE [LARGE SCALE GENOMIC DNA]</scope>
    <source>
        <strain evidence="3">RA 99-880 / ATCC MYA-4621 / FGSC 9543 / NRRL 43880</strain>
    </source>
</reference>
<name>I1BGU5_RHIO9</name>
<dbReference type="GeneID" id="93607101"/>
<feature type="compositionally biased region" description="Polar residues" evidence="1">
    <location>
        <begin position="194"/>
        <end position="216"/>
    </location>
</feature>
<evidence type="ECO:0000313" key="3">
    <source>
        <dbReference type="Proteomes" id="UP000009138"/>
    </source>
</evidence>
<sequence length="216" mass="25080">MNQKDFSLQQTHLNFSKDYKSKNESGKTKNDMVQNYHWKYQSIWIARQHMNSKKSSQDLKNRSPGKIQFENLEDKEIFDETIDQAAKLATFGFGQAKFQDNDARDYATKTLKLPASMQYKGKFPEEDRAENTFDQGFMADLHQARFQQCLLYNNTNNNQQHGRPYGRGGYRGANRGYTRFNTRSFAGNFHQRRNSSGNRFTSPASNTNAPTDNNQQ</sequence>
<dbReference type="InParanoid" id="I1BGU5"/>
<dbReference type="OrthoDB" id="2267579at2759"/>
<feature type="region of interest" description="Disordered" evidence="1">
    <location>
        <begin position="188"/>
        <end position="216"/>
    </location>
</feature>
<evidence type="ECO:0000256" key="1">
    <source>
        <dbReference type="SAM" id="MobiDB-lite"/>
    </source>
</evidence>
<dbReference type="Proteomes" id="UP000009138">
    <property type="component" value="Unassembled WGS sequence"/>
</dbReference>
<dbReference type="VEuPathDB" id="FungiDB:RO3G_00129"/>
<dbReference type="EMBL" id="CH476732">
    <property type="protein sequence ID" value="EIE75425.1"/>
    <property type="molecule type" value="Genomic_DNA"/>
</dbReference>
<protein>
    <submittedName>
        <fullName evidence="2">Uncharacterized protein</fullName>
    </submittedName>
</protein>
<evidence type="ECO:0000313" key="2">
    <source>
        <dbReference type="EMBL" id="EIE75425.1"/>
    </source>
</evidence>
<gene>
    <name evidence="2" type="ORF">RO3G_00129</name>
</gene>
<accession>I1BGU5</accession>
<proteinExistence type="predicted"/>
<keyword evidence="3" id="KW-1185">Reference proteome</keyword>
<dbReference type="AlphaFoldDB" id="I1BGU5"/>
<feature type="region of interest" description="Disordered" evidence="1">
    <location>
        <begin position="155"/>
        <end position="176"/>
    </location>
</feature>
<dbReference type="RefSeq" id="XP_067510821.1">
    <property type="nucleotide sequence ID" value="XM_067654720.1"/>
</dbReference>